<sequence length="398" mass="45169">MAPKCKEKPKEHKIMMRSRFGCRNCKLRKIKCDQGKPMCKRCISFGVLCNFLLNVSDLQPIAADASRPLIAQEQIQADIRPPLTNAVWTCDASTSYQLNAKCQDFITRYLGRSLITPGDRTMILVNRKLLELAFAHPYLMHASLAVAFTYDRYLNGHSNRRPTIEECFHWSQSTVLLNKRLMKPITAEEKDPIWGTAAALAILTFASHEACTTEQAWPLTSSESSEMDWLRMSNGKMSLWNTINPLRPNSLWSVFRATYAQMFSPLPRSGIDGIPKSLAAVCNLRSSSTAENSSYFHAAHAVSQMMKLPDGEVTTGHTQVFIQAIHGAFKELLQRRDGVALLLFYLWYRKASRVVWWIELRARVECPAIRLYLQLYHKEEKLIQGFLEGGSFSNGKGQ</sequence>
<dbReference type="InterPro" id="IPR001138">
    <property type="entry name" value="Zn2Cys6_DnaBD"/>
</dbReference>
<gene>
    <name evidence="3" type="ORF">LX32DRAFT_568180</name>
</gene>
<comment type="caution">
    <text evidence="3">The sequence shown here is derived from an EMBL/GenBank/DDBJ whole genome shotgun (WGS) entry which is preliminary data.</text>
</comment>
<keyword evidence="1" id="KW-0539">Nucleus</keyword>
<dbReference type="InterPro" id="IPR036864">
    <property type="entry name" value="Zn2-C6_fun-type_DNA-bd_sf"/>
</dbReference>
<keyword evidence="4" id="KW-1185">Reference proteome</keyword>
<dbReference type="Gene3D" id="4.10.240.10">
    <property type="entry name" value="Zn(2)-C6 fungal-type DNA-binding domain"/>
    <property type="match status" value="1"/>
</dbReference>
<evidence type="ECO:0000259" key="2">
    <source>
        <dbReference type="PROSITE" id="PS50048"/>
    </source>
</evidence>
<evidence type="ECO:0000256" key="1">
    <source>
        <dbReference type="ARBA" id="ARBA00023242"/>
    </source>
</evidence>
<name>A0AAD9HBM1_9PEZI</name>
<dbReference type="EMBL" id="MU842939">
    <property type="protein sequence ID" value="KAK2025352.1"/>
    <property type="molecule type" value="Genomic_DNA"/>
</dbReference>
<evidence type="ECO:0000313" key="3">
    <source>
        <dbReference type="EMBL" id="KAK2025352.1"/>
    </source>
</evidence>
<dbReference type="CDD" id="cd00067">
    <property type="entry name" value="GAL4"/>
    <property type="match status" value="1"/>
</dbReference>
<dbReference type="Pfam" id="PF00172">
    <property type="entry name" value="Zn_clus"/>
    <property type="match status" value="1"/>
</dbReference>
<dbReference type="PROSITE" id="PS50048">
    <property type="entry name" value="ZN2_CY6_FUNGAL_2"/>
    <property type="match status" value="1"/>
</dbReference>
<dbReference type="SMART" id="SM00066">
    <property type="entry name" value="GAL4"/>
    <property type="match status" value="1"/>
</dbReference>
<dbReference type="InterPro" id="IPR052400">
    <property type="entry name" value="Zn2-C6_fungal_TF"/>
</dbReference>
<dbReference type="SUPFAM" id="SSF57701">
    <property type="entry name" value="Zn2/Cys6 DNA-binding domain"/>
    <property type="match status" value="1"/>
</dbReference>
<organism evidence="3 4">
    <name type="scientific">Colletotrichum zoysiae</name>
    <dbReference type="NCBI Taxonomy" id="1216348"/>
    <lineage>
        <taxon>Eukaryota</taxon>
        <taxon>Fungi</taxon>
        <taxon>Dikarya</taxon>
        <taxon>Ascomycota</taxon>
        <taxon>Pezizomycotina</taxon>
        <taxon>Sordariomycetes</taxon>
        <taxon>Hypocreomycetidae</taxon>
        <taxon>Glomerellales</taxon>
        <taxon>Glomerellaceae</taxon>
        <taxon>Colletotrichum</taxon>
        <taxon>Colletotrichum graminicola species complex</taxon>
    </lineage>
</organism>
<dbReference type="GO" id="GO:0008270">
    <property type="term" value="F:zinc ion binding"/>
    <property type="evidence" value="ECO:0007669"/>
    <property type="project" value="InterPro"/>
</dbReference>
<accession>A0AAD9HBM1</accession>
<dbReference type="AlphaFoldDB" id="A0AAD9HBM1"/>
<dbReference type="PANTHER" id="PTHR47657">
    <property type="entry name" value="STEROL REGULATORY ELEMENT-BINDING PROTEIN ECM22"/>
    <property type="match status" value="1"/>
</dbReference>
<protein>
    <recommendedName>
        <fullName evidence="2">Zn(2)-C6 fungal-type domain-containing protein</fullName>
    </recommendedName>
</protein>
<dbReference type="Proteomes" id="UP001232148">
    <property type="component" value="Unassembled WGS sequence"/>
</dbReference>
<proteinExistence type="predicted"/>
<dbReference type="GO" id="GO:0000981">
    <property type="term" value="F:DNA-binding transcription factor activity, RNA polymerase II-specific"/>
    <property type="evidence" value="ECO:0007669"/>
    <property type="project" value="InterPro"/>
</dbReference>
<dbReference type="PANTHER" id="PTHR47657:SF11">
    <property type="entry name" value="FINGER DOMAIN PROTEIN, PUTATIVE (AFU_ORTHOLOGUE AFUA_1G01650)-RELATED"/>
    <property type="match status" value="1"/>
</dbReference>
<reference evidence="3" key="1">
    <citation type="submission" date="2021-06" db="EMBL/GenBank/DDBJ databases">
        <title>Comparative genomics, transcriptomics and evolutionary studies reveal genomic signatures of adaptation to plant cell wall in hemibiotrophic fungi.</title>
        <authorList>
            <consortium name="DOE Joint Genome Institute"/>
            <person name="Baroncelli R."/>
            <person name="Diaz J.F."/>
            <person name="Benocci T."/>
            <person name="Peng M."/>
            <person name="Battaglia E."/>
            <person name="Haridas S."/>
            <person name="Andreopoulos W."/>
            <person name="Labutti K."/>
            <person name="Pangilinan J."/>
            <person name="Floch G.L."/>
            <person name="Makela M.R."/>
            <person name="Henrissat B."/>
            <person name="Grigoriev I.V."/>
            <person name="Crouch J.A."/>
            <person name="De Vries R.P."/>
            <person name="Sukno S.A."/>
            <person name="Thon M.R."/>
        </authorList>
    </citation>
    <scope>NUCLEOTIDE SEQUENCE</scope>
    <source>
        <strain evidence="3">MAFF235873</strain>
    </source>
</reference>
<evidence type="ECO:0000313" key="4">
    <source>
        <dbReference type="Proteomes" id="UP001232148"/>
    </source>
</evidence>
<dbReference type="PROSITE" id="PS00463">
    <property type="entry name" value="ZN2_CY6_FUNGAL_1"/>
    <property type="match status" value="1"/>
</dbReference>
<feature type="domain" description="Zn(2)-C6 fungal-type" evidence="2">
    <location>
        <begin position="21"/>
        <end position="51"/>
    </location>
</feature>